<reference evidence="2" key="1">
    <citation type="submission" date="2014-11" db="EMBL/GenBank/DDBJ databases">
        <authorList>
            <person name="Zhu J."/>
            <person name="Qi W."/>
            <person name="Song R."/>
        </authorList>
    </citation>
    <scope>NUCLEOTIDE SEQUENCE</scope>
</reference>
<feature type="region of interest" description="Disordered" evidence="1">
    <location>
        <begin position="77"/>
        <end position="99"/>
    </location>
</feature>
<reference evidence="2" key="2">
    <citation type="journal article" date="2015" name="ISME J.">
        <title>A new class of marine Euryarchaeota group II from the Mediterranean deep chlorophyll maximum.</title>
        <authorList>
            <person name="Martin-Cuadrado A.B."/>
            <person name="Garcia-Heredia I."/>
            <person name="Molto A.G."/>
            <person name="Lopez-Ubeda R."/>
            <person name="Kimes N."/>
            <person name="Lopez-Garcia P."/>
            <person name="Moreira D."/>
            <person name="Rodriguez-Valera F."/>
        </authorList>
    </citation>
    <scope>NUCLEOTIDE SEQUENCE</scope>
</reference>
<accession>A0A1B1TBC6</accession>
<evidence type="ECO:0000256" key="1">
    <source>
        <dbReference type="SAM" id="MobiDB-lite"/>
    </source>
</evidence>
<organism evidence="2">
    <name type="scientific">uncultured Poseidoniia archaeon</name>
    <dbReference type="NCBI Taxonomy" id="1697135"/>
    <lineage>
        <taxon>Archaea</taxon>
        <taxon>Methanobacteriati</taxon>
        <taxon>Thermoplasmatota</taxon>
        <taxon>Candidatus Poseidoniia</taxon>
        <taxon>environmental samples</taxon>
    </lineage>
</organism>
<proteinExistence type="predicted"/>
<protein>
    <submittedName>
        <fullName evidence="2">Uncharacterized protein</fullName>
    </submittedName>
</protein>
<dbReference type="AlphaFoldDB" id="A0A1B1TBC6"/>
<sequence>MRSRFVLVVLFILIAPLIAVSPDSSLSISKNASAADACKGDLEPVRWNESLQRIAMVPHYNPYEDWWSFWEEDEGRKGKNSDSGNDGSDEQDSVVDQSLSPEPSWMYDLYEHNLEPLDSNHHSTLLVGNDSVGAIKVNLSANHRTTVCITLQNLNQTSNSDVSADVYLMTSSEYQKYEESYFSSHSDNRWYYDAEESLSDIPPEWRSSIPWLENLQRCPSV</sequence>
<dbReference type="EMBL" id="KP211840">
    <property type="protein sequence ID" value="ANV79579.1"/>
    <property type="molecule type" value="Genomic_DNA"/>
</dbReference>
<name>A0A1B1TBC6_9ARCH</name>
<evidence type="ECO:0000313" key="2">
    <source>
        <dbReference type="EMBL" id="ANV79579.1"/>
    </source>
</evidence>